<name>A0A7S6NXX2_9PHYC</name>
<dbReference type="EMBL" id="MK522034">
    <property type="protein sequence ID" value="QOR60201.1"/>
    <property type="molecule type" value="Genomic_DNA"/>
</dbReference>
<evidence type="ECO:0000259" key="1">
    <source>
        <dbReference type="PROSITE" id="PS50235"/>
    </source>
</evidence>
<dbReference type="PROSITE" id="PS00973">
    <property type="entry name" value="USP_2"/>
    <property type="match status" value="1"/>
</dbReference>
<dbReference type="InterPro" id="IPR001394">
    <property type="entry name" value="Peptidase_C19_UCH"/>
</dbReference>
<dbReference type="InterPro" id="IPR028889">
    <property type="entry name" value="USP"/>
</dbReference>
<feature type="domain" description="USP" evidence="1">
    <location>
        <begin position="2"/>
        <end position="257"/>
    </location>
</feature>
<dbReference type="GO" id="GO:0016579">
    <property type="term" value="P:protein deubiquitination"/>
    <property type="evidence" value="ECO:0007669"/>
    <property type="project" value="InterPro"/>
</dbReference>
<organism evidence="2">
    <name type="scientific">Bathycoccus sp. RCC716 virus 1</name>
    <dbReference type="NCBI Taxonomy" id="2530038"/>
    <lineage>
        <taxon>Viruses</taxon>
        <taxon>Varidnaviria</taxon>
        <taxon>Bamfordvirae</taxon>
        <taxon>Nucleocytoviricota</taxon>
        <taxon>Megaviricetes</taxon>
        <taxon>Algavirales</taxon>
        <taxon>Phycodnaviridae</taxon>
        <taxon>Prasinovirus</taxon>
    </lineage>
</organism>
<dbReference type="PANTHER" id="PTHR24006">
    <property type="entry name" value="UBIQUITIN CARBOXYL-TERMINAL HYDROLASE"/>
    <property type="match status" value="1"/>
</dbReference>
<evidence type="ECO:0000313" key="2">
    <source>
        <dbReference type="EMBL" id="QOR60201.1"/>
    </source>
</evidence>
<dbReference type="PROSITE" id="PS00972">
    <property type="entry name" value="USP_1"/>
    <property type="match status" value="1"/>
</dbReference>
<proteinExistence type="predicted"/>
<dbReference type="InterPro" id="IPR018200">
    <property type="entry name" value="USP_CS"/>
</dbReference>
<sequence length="265" mass="30597">MHGFTNIGNTCYFNSAIQCFLHIHDISSHIIHNKYEGNCLFTQIYEKIVHTYFSTQEVKVFTLEPLLREFVKLYPRFKIGEPHDAQDALLCIIDILEKEYPIIKDILYGETTQITISPVGKNSIKTPFCIHFLNMGKQIKSVNEMIEDSYKWNTIEDYIDDNGKKHHIATTRCTISKKPKVLLVSFDTKSHVKVEEQLNLGYVLKGTIIHKGIQWGGHYMSMSKFGEDWFIQDDDSLGKLSHLPKEDSHYILVYSLKTPSSECSL</sequence>
<dbReference type="GO" id="GO:0004843">
    <property type="term" value="F:cysteine-type deubiquitinase activity"/>
    <property type="evidence" value="ECO:0007669"/>
    <property type="project" value="InterPro"/>
</dbReference>
<dbReference type="Pfam" id="PF00443">
    <property type="entry name" value="UCH"/>
    <property type="match status" value="1"/>
</dbReference>
<dbReference type="SUPFAM" id="SSF54001">
    <property type="entry name" value="Cysteine proteinases"/>
    <property type="match status" value="1"/>
</dbReference>
<accession>A0A7S6NXX2</accession>
<dbReference type="InterPro" id="IPR050164">
    <property type="entry name" value="Peptidase_C19"/>
</dbReference>
<dbReference type="Gene3D" id="3.90.70.10">
    <property type="entry name" value="Cysteine proteinases"/>
    <property type="match status" value="1"/>
</dbReference>
<dbReference type="InterPro" id="IPR038765">
    <property type="entry name" value="Papain-like_cys_pep_sf"/>
</dbReference>
<protein>
    <recommendedName>
        <fullName evidence="1">USP domain-containing protein</fullName>
    </recommendedName>
</protein>
<dbReference type="PROSITE" id="PS50235">
    <property type="entry name" value="USP_3"/>
    <property type="match status" value="1"/>
</dbReference>
<reference evidence="2" key="1">
    <citation type="submission" date="2019-02" db="EMBL/GenBank/DDBJ databases">
        <authorList>
            <person name="Bachy C."/>
            <person name="Yung C.-M."/>
            <person name="Roux S."/>
            <person name="Sullivan M.B."/>
            <person name="Worden A.Z."/>
        </authorList>
    </citation>
    <scope>NUCLEOTIDE SEQUENCE</scope>
    <source>
        <strain evidence="2">BII-V1</strain>
    </source>
</reference>